<organism evidence="1 2">
    <name type="scientific">Acanthoscelides obtectus</name>
    <name type="common">Bean weevil</name>
    <name type="synonym">Bruchus obtectus</name>
    <dbReference type="NCBI Taxonomy" id="200917"/>
    <lineage>
        <taxon>Eukaryota</taxon>
        <taxon>Metazoa</taxon>
        <taxon>Ecdysozoa</taxon>
        <taxon>Arthropoda</taxon>
        <taxon>Hexapoda</taxon>
        <taxon>Insecta</taxon>
        <taxon>Pterygota</taxon>
        <taxon>Neoptera</taxon>
        <taxon>Endopterygota</taxon>
        <taxon>Coleoptera</taxon>
        <taxon>Polyphaga</taxon>
        <taxon>Cucujiformia</taxon>
        <taxon>Chrysomeloidea</taxon>
        <taxon>Chrysomelidae</taxon>
        <taxon>Bruchinae</taxon>
        <taxon>Bruchini</taxon>
        <taxon>Acanthoscelides</taxon>
    </lineage>
</organism>
<dbReference type="EMBL" id="CAKOFQ010007593">
    <property type="protein sequence ID" value="CAH2004503.1"/>
    <property type="molecule type" value="Genomic_DNA"/>
</dbReference>
<gene>
    <name evidence="1" type="ORF">ACAOBT_LOCUS28031</name>
</gene>
<proteinExistence type="predicted"/>
<sequence length="114" mass="12410">MIEGVSINTKLSFRIDPQKISINLCEKNDYVFDVVENKASRVTPLVEYSVDDGDSRSKGYSAKDIQAAAAKTTLSGSAKASLLNLNLCYLDLSGGLCSGSVRCAATRQQWTKLW</sequence>
<comment type="caution">
    <text evidence="1">The sequence shown here is derived from an EMBL/GenBank/DDBJ whole genome shotgun (WGS) entry which is preliminary data.</text>
</comment>
<evidence type="ECO:0000313" key="2">
    <source>
        <dbReference type="Proteomes" id="UP001152888"/>
    </source>
</evidence>
<protein>
    <submittedName>
        <fullName evidence="1">Uncharacterized protein</fullName>
    </submittedName>
</protein>
<name>A0A9P0Q3F1_ACAOB</name>
<keyword evidence="2" id="KW-1185">Reference proteome</keyword>
<dbReference type="Proteomes" id="UP001152888">
    <property type="component" value="Unassembled WGS sequence"/>
</dbReference>
<reference evidence="1" key="1">
    <citation type="submission" date="2022-03" db="EMBL/GenBank/DDBJ databases">
        <authorList>
            <person name="Sayadi A."/>
        </authorList>
    </citation>
    <scope>NUCLEOTIDE SEQUENCE</scope>
</reference>
<accession>A0A9P0Q3F1</accession>
<evidence type="ECO:0000313" key="1">
    <source>
        <dbReference type="EMBL" id="CAH2004503.1"/>
    </source>
</evidence>
<dbReference type="AlphaFoldDB" id="A0A9P0Q3F1"/>